<dbReference type="InterPro" id="IPR038019">
    <property type="entry name" value="PRib_AMP_CycHydrolase_sf"/>
</dbReference>
<evidence type="ECO:0000256" key="12">
    <source>
        <dbReference type="ARBA" id="ARBA00022840"/>
    </source>
</evidence>
<dbReference type="GO" id="GO:0005524">
    <property type="term" value="F:ATP binding"/>
    <property type="evidence" value="ECO:0007669"/>
    <property type="project" value="UniProtKB-KW"/>
</dbReference>
<evidence type="ECO:0000259" key="16">
    <source>
        <dbReference type="Pfam" id="PF01502"/>
    </source>
</evidence>
<comment type="pathway">
    <text evidence="5 15">Amino-acid biosynthesis; L-histidine biosynthesis; L-histidine from 5-phospho-alpha-D-ribose 1-diphosphate: step 2/9.</text>
</comment>
<evidence type="ECO:0000256" key="3">
    <source>
        <dbReference type="ARBA" id="ARBA00004496"/>
    </source>
</evidence>
<dbReference type="FunFam" id="3.10.20.810:FF:000001">
    <property type="entry name" value="Histidine biosynthesis bifunctional protein HisIE"/>
    <property type="match status" value="1"/>
</dbReference>
<dbReference type="EC" id="3.5.4.19" evidence="15"/>
<feature type="region of interest" description="Phosphoribosyl-AMP cyclohydrolase" evidence="15">
    <location>
        <begin position="1"/>
        <end position="118"/>
    </location>
</feature>
<dbReference type="InterPro" id="IPR021130">
    <property type="entry name" value="PRib-ATP_PPHydrolase-like"/>
</dbReference>
<gene>
    <name evidence="15" type="primary">hisI</name>
    <name evidence="15" type="synonym">hisIE</name>
    <name evidence="17" type="ORF">IPP58_07210</name>
</gene>
<evidence type="ECO:0000256" key="5">
    <source>
        <dbReference type="ARBA" id="ARBA00005204"/>
    </source>
</evidence>
<keyword evidence="11 15" id="KW-0378">Hydrolase</keyword>
<dbReference type="EC" id="3.6.1.31" evidence="15"/>
<dbReference type="PANTHER" id="PTHR42945:SF9">
    <property type="entry name" value="HISTIDINE BIOSYNTHESIS BIFUNCTIONAL PROTEIN HISIE"/>
    <property type="match status" value="1"/>
</dbReference>
<protein>
    <recommendedName>
        <fullName evidence="15">Histidine biosynthesis bifunctional protein HisIE</fullName>
    </recommendedName>
    <domain>
        <recommendedName>
            <fullName evidence="15">Phosphoribosyl-AMP cyclohydrolase</fullName>
            <shortName evidence="15">PRA-CH</shortName>
            <ecNumber evidence="15">3.5.4.19</ecNumber>
        </recommendedName>
    </domain>
    <domain>
        <recommendedName>
            <fullName evidence="15">Phosphoribosyl-ATP pyrophosphatase</fullName>
            <shortName evidence="15">PRA-PH</shortName>
            <ecNumber evidence="15">3.6.1.31</ecNumber>
        </recommendedName>
    </domain>
</protein>
<keyword evidence="9 15" id="KW-0028">Amino-acid biosynthesis</keyword>
<comment type="similarity">
    <text evidence="6 15">In the C-terminal section; belongs to the PRA-PH family.</text>
</comment>
<evidence type="ECO:0000256" key="7">
    <source>
        <dbReference type="ARBA" id="ARBA00008299"/>
    </source>
</evidence>
<dbReference type="SUPFAM" id="SSF101386">
    <property type="entry name" value="all-alpha NTP pyrophosphatases"/>
    <property type="match status" value="1"/>
</dbReference>
<dbReference type="GO" id="GO:0000105">
    <property type="term" value="P:L-histidine biosynthetic process"/>
    <property type="evidence" value="ECO:0007669"/>
    <property type="project" value="UniProtKB-UniRule"/>
</dbReference>
<dbReference type="Gene3D" id="3.10.20.810">
    <property type="entry name" value="Phosphoribosyl-AMP cyclohydrolase"/>
    <property type="match status" value="1"/>
</dbReference>
<dbReference type="GO" id="GO:0004635">
    <property type="term" value="F:phosphoribosyl-AMP cyclohydrolase activity"/>
    <property type="evidence" value="ECO:0007669"/>
    <property type="project" value="UniProtKB-UniRule"/>
</dbReference>
<dbReference type="HAMAP" id="MF_01019">
    <property type="entry name" value="HisIE"/>
    <property type="match status" value="1"/>
</dbReference>
<evidence type="ECO:0000256" key="8">
    <source>
        <dbReference type="ARBA" id="ARBA00022490"/>
    </source>
</evidence>
<evidence type="ECO:0000313" key="17">
    <source>
        <dbReference type="EMBL" id="MBK9796271.1"/>
    </source>
</evidence>
<sequence>MDFDRLTFGPDGLIPGIVQDRAGEVRMVAWLNRDALQRTLDTGYVTFWSRSRQALWTKGESSGNRLKLIQMRPDCDADVLLILADAEGPSCHRGTETCFDPGPEELAGDGVWPATLPWLGRLEALLKSRKAAASLEGSYTQKLFAQGVDRIAKKVVEEAGEVILAAKNDDRDAFVGEAADLLFHLDMLLIERGASLLDAVAVLHQRHAQRTGGTP</sequence>
<dbReference type="InterPro" id="IPR008179">
    <property type="entry name" value="HisE"/>
</dbReference>
<dbReference type="InterPro" id="IPR002496">
    <property type="entry name" value="PRib_AMP_CycHydrolase_dom"/>
</dbReference>
<dbReference type="EMBL" id="JADKIO010000005">
    <property type="protein sequence ID" value="MBK9796271.1"/>
    <property type="molecule type" value="Genomic_DNA"/>
</dbReference>
<dbReference type="NCBIfam" id="NF002747">
    <property type="entry name" value="PRK02759.1"/>
    <property type="match status" value="1"/>
</dbReference>
<keyword evidence="12 15" id="KW-0067">ATP-binding</keyword>
<evidence type="ECO:0000256" key="11">
    <source>
        <dbReference type="ARBA" id="ARBA00022801"/>
    </source>
</evidence>
<dbReference type="Gene3D" id="1.10.287.1080">
    <property type="entry name" value="MazG-like"/>
    <property type="match status" value="1"/>
</dbReference>
<evidence type="ECO:0000256" key="4">
    <source>
        <dbReference type="ARBA" id="ARBA00005169"/>
    </source>
</evidence>
<feature type="domain" description="Phosphoribosyl-AMP cyclohydrolase" evidence="16">
    <location>
        <begin position="27"/>
        <end position="99"/>
    </location>
</feature>
<evidence type="ECO:0000256" key="15">
    <source>
        <dbReference type="HAMAP-Rule" id="MF_01019"/>
    </source>
</evidence>
<keyword evidence="8 15" id="KW-0963">Cytoplasm</keyword>
<dbReference type="Pfam" id="PF01502">
    <property type="entry name" value="PRA-CH"/>
    <property type="match status" value="1"/>
</dbReference>
<evidence type="ECO:0000313" key="18">
    <source>
        <dbReference type="Proteomes" id="UP000886657"/>
    </source>
</evidence>
<keyword evidence="14 15" id="KW-0511">Multifunctional enzyme</keyword>
<evidence type="ECO:0000256" key="2">
    <source>
        <dbReference type="ARBA" id="ARBA00001460"/>
    </source>
</evidence>
<comment type="pathway">
    <text evidence="4 15">Amino-acid biosynthesis; L-histidine biosynthesis; L-histidine from 5-phospho-alpha-D-ribose 1-diphosphate: step 3/9.</text>
</comment>
<name>A0A9D7SHW8_9BACT</name>
<keyword evidence="10 15" id="KW-0547">Nucleotide-binding</keyword>
<dbReference type="PANTHER" id="PTHR42945">
    <property type="entry name" value="HISTIDINE BIOSYNTHESIS BIFUNCTIONAL PROTEIN"/>
    <property type="match status" value="1"/>
</dbReference>
<evidence type="ECO:0000256" key="13">
    <source>
        <dbReference type="ARBA" id="ARBA00023102"/>
    </source>
</evidence>
<organism evidence="17 18">
    <name type="scientific">Candidatus Geothrix skivensis</name>
    <dbReference type="NCBI Taxonomy" id="2954439"/>
    <lineage>
        <taxon>Bacteria</taxon>
        <taxon>Pseudomonadati</taxon>
        <taxon>Acidobacteriota</taxon>
        <taxon>Holophagae</taxon>
        <taxon>Holophagales</taxon>
        <taxon>Holophagaceae</taxon>
        <taxon>Geothrix</taxon>
    </lineage>
</organism>
<accession>A0A9D7SHW8</accession>
<dbReference type="GO" id="GO:0005737">
    <property type="term" value="C:cytoplasm"/>
    <property type="evidence" value="ECO:0007669"/>
    <property type="project" value="UniProtKB-SubCell"/>
</dbReference>
<comment type="catalytic activity">
    <reaction evidence="2 15">
        <text>1-(5-phospho-beta-D-ribosyl)-ATP + H2O = 1-(5-phospho-beta-D-ribosyl)-5'-AMP + diphosphate + H(+)</text>
        <dbReference type="Rhea" id="RHEA:22828"/>
        <dbReference type="ChEBI" id="CHEBI:15377"/>
        <dbReference type="ChEBI" id="CHEBI:15378"/>
        <dbReference type="ChEBI" id="CHEBI:33019"/>
        <dbReference type="ChEBI" id="CHEBI:59457"/>
        <dbReference type="ChEBI" id="CHEBI:73183"/>
        <dbReference type="EC" id="3.6.1.31"/>
    </reaction>
</comment>
<proteinExistence type="inferred from homology"/>
<keyword evidence="13 15" id="KW-0368">Histidine biosynthesis</keyword>
<dbReference type="Proteomes" id="UP000886657">
    <property type="component" value="Unassembled WGS sequence"/>
</dbReference>
<evidence type="ECO:0000256" key="6">
    <source>
        <dbReference type="ARBA" id="ARBA00007731"/>
    </source>
</evidence>
<evidence type="ECO:0000256" key="1">
    <source>
        <dbReference type="ARBA" id="ARBA00000024"/>
    </source>
</evidence>
<evidence type="ECO:0000256" key="9">
    <source>
        <dbReference type="ARBA" id="ARBA00022605"/>
    </source>
</evidence>
<evidence type="ECO:0000256" key="14">
    <source>
        <dbReference type="ARBA" id="ARBA00023268"/>
    </source>
</evidence>
<feature type="region of interest" description="Phosphoribosyl-ATP pyrophosphohydrolase" evidence="15">
    <location>
        <begin position="119"/>
        <end position="215"/>
    </location>
</feature>
<dbReference type="HAMAP" id="MF_01020">
    <property type="entry name" value="HisE"/>
    <property type="match status" value="1"/>
</dbReference>
<dbReference type="CDD" id="cd11534">
    <property type="entry name" value="NTP-PPase_HisIE_like"/>
    <property type="match status" value="1"/>
</dbReference>
<dbReference type="GO" id="GO:0004636">
    <property type="term" value="F:phosphoribosyl-ATP diphosphatase activity"/>
    <property type="evidence" value="ECO:0007669"/>
    <property type="project" value="UniProtKB-UniRule"/>
</dbReference>
<dbReference type="AlphaFoldDB" id="A0A9D7SHW8"/>
<dbReference type="NCBIfam" id="TIGR03188">
    <property type="entry name" value="histidine_hisI"/>
    <property type="match status" value="1"/>
</dbReference>
<comment type="caution">
    <text evidence="17">The sequence shown here is derived from an EMBL/GenBank/DDBJ whole genome shotgun (WGS) entry which is preliminary data.</text>
</comment>
<dbReference type="Pfam" id="PF01503">
    <property type="entry name" value="PRA-PH"/>
    <property type="match status" value="1"/>
</dbReference>
<comment type="similarity">
    <text evidence="7 15">In the N-terminal section; belongs to the PRA-CH family.</text>
</comment>
<comment type="subcellular location">
    <subcellularLocation>
        <location evidence="3 15">Cytoplasm</location>
    </subcellularLocation>
</comment>
<dbReference type="InterPro" id="IPR023019">
    <property type="entry name" value="His_synth_HisIE"/>
</dbReference>
<evidence type="ECO:0000256" key="10">
    <source>
        <dbReference type="ARBA" id="ARBA00022741"/>
    </source>
</evidence>
<comment type="catalytic activity">
    <reaction evidence="1 15">
        <text>1-(5-phospho-beta-D-ribosyl)-5'-AMP + H2O = 1-(5-phospho-beta-D-ribosyl)-5-[(5-phospho-beta-D-ribosylamino)methylideneamino]imidazole-4-carboxamide</text>
        <dbReference type="Rhea" id="RHEA:20049"/>
        <dbReference type="ChEBI" id="CHEBI:15377"/>
        <dbReference type="ChEBI" id="CHEBI:58435"/>
        <dbReference type="ChEBI" id="CHEBI:59457"/>
        <dbReference type="EC" id="3.5.4.19"/>
    </reaction>
</comment>
<reference evidence="17" key="1">
    <citation type="submission" date="2020-10" db="EMBL/GenBank/DDBJ databases">
        <title>Connecting structure to function with the recovery of over 1000 high-quality activated sludge metagenome-assembled genomes encoding full-length rRNA genes using long-read sequencing.</title>
        <authorList>
            <person name="Singleton C.M."/>
            <person name="Petriglieri F."/>
            <person name="Kristensen J.M."/>
            <person name="Kirkegaard R.H."/>
            <person name="Michaelsen T.Y."/>
            <person name="Andersen M.H."/>
            <person name="Karst S.M."/>
            <person name="Dueholm M.S."/>
            <person name="Nielsen P.H."/>
            <person name="Albertsen M."/>
        </authorList>
    </citation>
    <scope>NUCLEOTIDE SEQUENCE</scope>
    <source>
        <strain evidence="17">Skiv_18-Q3-R9-52_MAXAC.067</strain>
    </source>
</reference>
<dbReference type="SUPFAM" id="SSF141734">
    <property type="entry name" value="HisI-like"/>
    <property type="match status" value="1"/>
</dbReference>